<evidence type="ECO:0000313" key="3">
    <source>
        <dbReference type="EMBL" id="MDR6238475.1"/>
    </source>
</evidence>
<accession>A0AAE3XL18</accession>
<feature type="coiled-coil region" evidence="1">
    <location>
        <begin position="261"/>
        <end position="314"/>
    </location>
</feature>
<feature type="compositionally biased region" description="Basic and acidic residues" evidence="2">
    <location>
        <begin position="125"/>
        <end position="170"/>
    </location>
</feature>
<evidence type="ECO:0000256" key="1">
    <source>
        <dbReference type="SAM" id="Coils"/>
    </source>
</evidence>
<dbReference type="RefSeq" id="WP_309937987.1">
    <property type="nucleotide sequence ID" value="NZ_AP025305.1"/>
</dbReference>
<dbReference type="EMBL" id="JAVDQD010000002">
    <property type="protein sequence ID" value="MDR6238475.1"/>
    <property type="molecule type" value="Genomic_DNA"/>
</dbReference>
<reference evidence="3" key="1">
    <citation type="submission" date="2023-07" db="EMBL/GenBank/DDBJ databases">
        <title>Genomic Encyclopedia of Type Strains, Phase IV (KMG-IV): sequencing the most valuable type-strain genomes for metagenomic binning, comparative biology and taxonomic classification.</title>
        <authorList>
            <person name="Goeker M."/>
        </authorList>
    </citation>
    <scope>NUCLEOTIDE SEQUENCE</scope>
    <source>
        <strain evidence="3">DSM 26174</strain>
    </source>
</reference>
<dbReference type="AlphaFoldDB" id="A0AAE3XL18"/>
<comment type="caution">
    <text evidence="3">The sequence shown here is derived from an EMBL/GenBank/DDBJ whole genome shotgun (WGS) entry which is preliminary data.</text>
</comment>
<keyword evidence="4" id="KW-1185">Reference proteome</keyword>
<protein>
    <submittedName>
        <fullName evidence="3">Myosin heavy subunit</fullName>
    </submittedName>
</protein>
<keyword evidence="1" id="KW-0175">Coiled coil</keyword>
<organism evidence="3 4">
    <name type="scientific">Aureibacter tunicatorum</name>
    <dbReference type="NCBI Taxonomy" id="866807"/>
    <lineage>
        <taxon>Bacteria</taxon>
        <taxon>Pseudomonadati</taxon>
        <taxon>Bacteroidota</taxon>
        <taxon>Cytophagia</taxon>
        <taxon>Cytophagales</taxon>
        <taxon>Persicobacteraceae</taxon>
        <taxon>Aureibacter</taxon>
    </lineage>
</organism>
<sequence length="328" mass="38594">MSNQKEEILGSFNSLLKQYELEKARVFTKEELAEQKNNEEVVKVAATYTSSAIVKNLAEMQLTFGNNLSEWGETLRSESDKEDEIKKALEVESERLKELHKIKLAADALFILKEENEKKKQELEKEFEDKISTVEEEKTTVKEEWEKEALESQKRDNDYELQRDKKRKEDSEEYQYEQENQSKKDTDDYEKRKMLSIRELEEESKQKEKDWQAREKVFADKKEDYDKDKKKLEEFSDLLKESVQKEKDQASKLASRDAKVKAELEEKEVEAKVQMNNMRIEELENLISKNSQTIEKLSGQLEAALSQAQDLSLRALENTRQGNLVEQL</sequence>
<proteinExistence type="predicted"/>
<dbReference type="Proteomes" id="UP001185092">
    <property type="component" value="Unassembled WGS sequence"/>
</dbReference>
<feature type="region of interest" description="Disordered" evidence="2">
    <location>
        <begin position="125"/>
        <end position="190"/>
    </location>
</feature>
<name>A0AAE3XL18_9BACT</name>
<feature type="compositionally biased region" description="Basic and acidic residues" evidence="2">
    <location>
        <begin position="180"/>
        <end position="190"/>
    </location>
</feature>
<evidence type="ECO:0000313" key="4">
    <source>
        <dbReference type="Proteomes" id="UP001185092"/>
    </source>
</evidence>
<evidence type="ECO:0000256" key="2">
    <source>
        <dbReference type="SAM" id="MobiDB-lite"/>
    </source>
</evidence>
<gene>
    <name evidence="3" type="ORF">HNQ88_001512</name>
</gene>